<dbReference type="InterPro" id="IPR036249">
    <property type="entry name" value="Thioredoxin-like_sf"/>
</dbReference>
<dbReference type="EMBL" id="CP054492">
    <property type="protein sequence ID" value="QOY51167.1"/>
    <property type="molecule type" value="Genomic_DNA"/>
</dbReference>
<dbReference type="Gene3D" id="3.40.30.10">
    <property type="entry name" value="Glutaredoxin"/>
    <property type="match status" value="1"/>
</dbReference>
<dbReference type="Proteomes" id="UP000593994">
    <property type="component" value="Chromosome"/>
</dbReference>
<evidence type="ECO:0000313" key="2">
    <source>
        <dbReference type="EMBL" id="QOY51167.1"/>
    </source>
</evidence>
<dbReference type="RefSeq" id="WP_194368281.1">
    <property type="nucleotide sequence ID" value="NZ_CP054492.1"/>
</dbReference>
<accession>A0A7S7LTC0</accession>
<dbReference type="InterPro" id="IPR051099">
    <property type="entry name" value="AGR/TXD"/>
</dbReference>
<name>A0A7S7LTC0_9BACT</name>
<evidence type="ECO:0000256" key="1">
    <source>
        <dbReference type="ARBA" id="ARBA00022729"/>
    </source>
</evidence>
<proteinExistence type="predicted"/>
<gene>
    <name evidence="2" type="ORF">HUE88_08485</name>
</gene>
<dbReference type="Pfam" id="PF13899">
    <property type="entry name" value="Thioredoxin_7"/>
    <property type="match status" value="1"/>
</dbReference>
<dbReference type="PANTHER" id="PTHR15337">
    <property type="entry name" value="ANTERIOR GRADIENT PROTEIN-RELATED"/>
    <property type="match status" value="1"/>
</dbReference>
<keyword evidence="3" id="KW-1185">Reference proteome</keyword>
<keyword evidence="1" id="KW-0732">Signal</keyword>
<sequence length="144" mass="16722">MKIFIITLLFITSLLGARIDEFAKEAGYMREYVSALKIAKKENKMVMLLLVADYCPWCKKFQRKTLQSSPLSTKIKQDFIPVIVDKYREKEHYPSIYSNSSIPAVFFIDPKSENSLFKSISYVNKKDFLSNINEAIAIYKEKSK</sequence>
<dbReference type="PANTHER" id="PTHR15337:SF11">
    <property type="entry name" value="THIOREDOXIN DOMAIN-CONTAINING PROTEIN"/>
    <property type="match status" value="1"/>
</dbReference>
<evidence type="ECO:0000313" key="3">
    <source>
        <dbReference type="Proteomes" id="UP000593994"/>
    </source>
</evidence>
<protein>
    <submittedName>
        <fullName evidence="2">Thioredoxin family protein</fullName>
    </submittedName>
</protein>
<reference evidence="2 3" key="1">
    <citation type="submission" date="2020-05" db="EMBL/GenBank/DDBJ databases">
        <title>Sulfurimonas marisnigri, sp. nov., and Sulfurimonas baltica, sp. nov., manganese oxide reducing chemolithoautotrophs of the class Epsilonproteobacteria isolated from the pelagic redoxclines of the Black and Baltic Seas and emended description of the genus Sulfurimonas.</title>
        <authorList>
            <person name="Henkel J.V."/>
            <person name="Laudan C."/>
            <person name="Werner J."/>
            <person name="Neu T."/>
            <person name="Plewe S."/>
            <person name="Sproer C."/>
            <person name="Bunk B."/>
            <person name="Schulz-Vogt H.N."/>
        </authorList>
    </citation>
    <scope>NUCLEOTIDE SEQUENCE [LARGE SCALE GENOMIC DNA]</scope>
    <source>
        <strain evidence="2 3">GD2</strain>
    </source>
</reference>
<organism evidence="2 3">
    <name type="scientific">Candidatus Sulfurimonas baltica</name>
    <dbReference type="NCBI Taxonomy" id="2740404"/>
    <lineage>
        <taxon>Bacteria</taxon>
        <taxon>Pseudomonadati</taxon>
        <taxon>Campylobacterota</taxon>
        <taxon>Epsilonproteobacteria</taxon>
        <taxon>Campylobacterales</taxon>
        <taxon>Sulfurimonadaceae</taxon>
        <taxon>Sulfurimonas</taxon>
    </lineage>
</organism>
<dbReference type="SUPFAM" id="SSF52833">
    <property type="entry name" value="Thioredoxin-like"/>
    <property type="match status" value="1"/>
</dbReference>
<dbReference type="AlphaFoldDB" id="A0A7S7LTC0"/>
<dbReference type="KEGG" id="sbal:HUE88_08485"/>